<dbReference type="InterPro" id="IPR023214">
    <property type="entry name" value="HAD_sf"/>
</dbReference>
<dbReference type="SFLD" id="SFLDG01129">
    <property type="entry name" value="C1.5:_HAD__Beta-PGM__Phosphata"/>
    <property type="match status" value="1"/>
</dbReference>
<protein>
    <submittedName>
        <fullName evidence="5">6-phosphogluconate phosphatase</fullName>
    </submittedName>
</protein>
<comment type="similarity">
    <text evidence="2">Belongs to the HAD-like hydrolase superfamily. CbbY/CbbZ/Gph/YieH family.</text>
</comment>
<dbReference type="SFLD" id="SFLDS00003">
    <property type="entry name" value="Haloacid_Dehalogenase"/>
    <property type="match status" value="1"/>
</dbReference>
<dbReference type="AlphaFoldDB" id="A0A7V8JPL0"/>
<dbReference type="Proteomes" id="UP000461670">
    <property type="component" value="Unassembled WGS sequence"/>
</dbReference>
<organism evidence="5 6">
    <name type="scientific">Paracidovorax wautersii</name>
    <dbReference type="NCBI Taxonomy" id="1177982"/>
    <lineage>
        <taxon>Bacteria</taxon>
        <taxon>Pseudomonadati</taxon>
        <taxon>Pseudomonadota</taxon>
        <taxon>Betaproteobacteria</taxon>
        <taxon>Burkholderiales</taxon>
        <taxon>Comamonadaceae</taxon>
        <taxon>Paracidovorax</taxon>
    </lineage>
</organism>
<evidence type="ECO:0000256" key="1">
    <source>
        <dbReference type="ARBA" id="ARBA00001946"/>
    </source>
</evidence>
<evidence type="ECO:0000256" key="3">
    <source>
        <dbReference type="ARBA" id="ARBA00022723"/>
    </source>
</evidence>
<gene>
    <name evidence="5" type="primary">yieH</name>
    <name evidence="5" type="ORF">GAK30_02655</name>
</gene>
<dbReference type="InterPro" id="IPR006439">
    <property type="entry name" value="HAD-SF_hydro_IA"/>
</dbReference>
<dbReference type="EMBL" id="WNDQ01000039">
    <property type="protein sequence ID" value="KAF1020231.1"/>
    <property type="molecule type" value="Genomic_DNA"/>
</dbReference>
<dbReference type="GO" id="GO:0046872">
    <property type="term" value="F:metal ion binding"/>
    <property type="evidence" value="ECO:0007669"/>
    <property type="project" value="UniProtKB-KW"/>
</dbReference>
<evidence type="ECO:0000256" key="2">
    <source>
        <dbReference type="ARBA" id="ARBA00006171"/>
    </source>
</evidence>
<evidence type="ECO:0000313" key="6">
    <source>
        <dbReference type="Proteomes" id="UP000461670"/>
    </source>
</evidence>
<proteinExistence type="inferred from homology"/>
<comment type="caution">
    <text evidence="5">The sequence shown here is derived from an EMBL/GenBank/DDBJ whole genome shotgun (WGS) entry which is preliminary data.</text>
</comment>
<keyword evidence="4" id="KW-0460">Magnesium</keyword>
<evidence type="ECO:0000313" key="5">
    <source>
        <dbReference type="EMBL" id="KAF1020231.1"/>
    </source>
</evidence>
<dbReference type="PANTHER" id="PTHR46193:SF10">
    <property type="entry name" value="6-PHOSPHOGLUCONATE PHOSPHATASE"/>
    <property type="match status" value="1"/>
</dbReference>
<evidence type="ECO:0000256" key="4">
    <source>
        <dbReference type="ARBA" id="ARBA00022842"/>
    </source>
</evidence>
<comment type="cofactor">
    <cofactor evidence="1">
        <name>Mg(2+)</name>
        <dbReference type="ChEBI" id="CHEBI:18420"/>
    </cofactor>
</comment>
<dbReference type="Gene3D" id="1.10.150.240">
    <property type="entry name" value="Putative phosphatase, domain 2"/>
    <property type="match status" value="1"/>
</dbReference>
<dbReference type="Pfam" id="PF00702">
    <property type="entry name" value="Hydrolase"/>
    <property type="match status" value="1"/>
</dbReference>
<sequence>MPALKFDAVLFDCDGVLVDSEPITNGVLRDMLEEEGWTLSADECMRIFVGKAVKDEAARIQRHTGKPLTEAWLAGFRERRNQALEARLAAVPHIHGAVEAVHHAARGRIACASGADRYKVELQLRKVELHHFFDGRIFSGHEMPRTKPAPDVYLAAAQALQADPRRCAVVKDTVTGITAGVAAGATVFAYAPQDAGQALLDAGAARVFSSMAQLADVLRAHG</sequence>
<dbReference type="Gene3D" id="3.40.50.1000">
    <property type="entry name" value="HAD superfamily/HAD-like"/>
    <property type="match status" value="1"/>
</dbReference>
<dbReference type="SUPFAM" id="SSF56784">
    <property type="entry name" value="HAD-like"/>
    <property type="match status" value="1"/>
</dbReference>
<dbReference type="PANTHER" id="PTHR46193">
    <property type="entry name" value="6-PHOSPHOGLUCONATE PHOSPHATASE"/>
    <property type="match status" value="1"/>
</dbReference>
<dbReference type="InterPro" id="IPR036412">
    <property type="entry name" value="HAD-like_sf"/>
</dbReference>
<dbReference type="InterPro" id="IPR051600">
    <property type="entry name" value="Beta-PGM-like"/>
</dbReference>
<accession>A0A7V8JPL0</accession>
<name>A0A7V8JPL0_9BURK</name>
<keyword evidence="3" id="KW-0479">Metal-binding</keyword>
<reference evidence="6" key="1">
    <citation type="journal article" date="2020" name="MBio">
        <title>Horizontal gene transfer to a defensive symbiont with a reduced genome amongst a multipartite beetle microbiome.</title>
        <authorList>
            <person name="Waterworth S.C."/>
            <person name="Florez L.V."/>
            <person name="Rees E.R."/>
            <person name="Hertweck C."/>
            <person name="Kaltenpoth M."/>
            <person name="Kwan J.C."/>
        </authorList>
    </citation>
    <scope>NUCLEOTIDE SEQUENCE [LARGE SCALE GENOMIC DNA]</scope>
</reference>
<dbReference type="InterPro" id="IPR023198">
    <property type="entry name" value="PGP-like_dom2"/>
</dbReference>
<dbReference type="GO" id="GO:0003824">
    <property type="term" value="F:catalytic activity"/>
    <property type="evidence" value="ECO:0007669"/>
    <property type="project" value="UniProtKB-ARBA"/>
</dbReference>
<dbReference type="NCBIfam" id="TIGR01509">
    <property type="entry name" value="HAD-SF-IA-v3"/>
    <property type="match status" value="1"/>
</dbReference>